<gene>
    <name evidence="8" type="ORF">CPT_Spernnie_031</name>
</gene>
<evidence type="ECO:0000256" key="5">
    <source>
        <dbReference type="PIRSR" id="PIRSR006019-1"/>
    </source>
</evidence>
<dbReference type="PROSITE" id="PS51747">
    <property type="entry name" value="CYT_DCMP_DEAMINASES_2"/>
    <property type="match status" value="1"/>
</dbReference>
<dbReference type="GO" id="GO:0006220">
    <property type="term" value="P:pyrimidine nucleotide metabolic process"/>
    <property type="evidence" value="ECO:0007669"/>
    <property type="project" value="InterPro"/>
</dbReference>
<feature type="active site" description="Proton donor" evidence="5">
    <location>
        <position position="87"/>
    </location>
</feature>
<comment type="cofactor">
    <cofactor evidence="6">
        <name>Zn(2+)</name>
        <dbReference type="ChEBI" id="CHEBI:29105"/>
    </cofactor>
</comment>
<feature type="binding site" evidence="6">
    <location>
        <position position="85"/>
    </location>
    <ligand>
        <name>Zn(2+)</name>
        <dbReference type="ChEBI" id="CHEBI:29105"/>
        <note>catalytic</note>
    </ligand>
</feature>
<evidence type="ECO:0000256" key="4">
    <source>
        <dbReference type="ARBA" id="ARBA00022833"/>
    </source>
</evidence>
<dbReference type="InterPro" id="IPR016192">
    <property type="entry name" value="APOBEC/CMP_deaminase_Zn-bd"/>
</dbReference>
<name>A0A873WNK4_9CAUD</name>
<comment type="similarity">
    <text evidence="1">Belongs to the cytidine and deoxycytidylate deaminase family.</text>
</comment>
<proteinExistence type="inferred from homology"/>
<evidence type="ECO:0000256" key="2">
    <source>
        <dbReference type="ARBA" id="ARBA00022723"/>
    </source>
</evidence>
<dbReference type="Proteomes" id="UP000662797">
    <property type="component" value="Segment"/>
</dbReference>
<evidence type="ECO:0000256" key="1">
    <source>
        <dbReference type="ARBA" id="ARBA00006576"/>
    </source>
</evidence>
<dbReference type="InterPro" id="IPR015517">
    <property type="entry name" value="dCMP_deaminase-rel"/>
</dbReference>
<evidence type="ECO:0000256" key="6">
    <source>
        <dbReference type="PIRSR" id="PIRSR006019-2"/>
    </source>
</evidence>
<feature type="binding site" evidence="6">
    <location>
        <position position="117"/>
    </location>
    <ligand>
        <name>Zn(2+)</name>
        <dbReference type="ChEBI" id="CHEBI:29105"/>
        <note>catalytic</note>
    </ligand>
</feature>
<dbReference type="EMBL" id="MT701594">
    <property type="protein sequence ID" value="QPB09635.1"/>
    <property type="molecule type" value="Genomic_DNA"/>
</dbReference>
<dbReference type="PROSITE" id="PS00903">
    <property type="entry name" value="CYT_DCMP_DEAMINASES_1"/>
    <property type="match status" value="1"/>
</dbReference>
<dbReference type="PANTHER" id="PTHR11086">
    <property type="entry name" value="DEOXYCYTIDYLATE DEAMINASE-RELATED"/>
    <property type="match status" value="1"/>
</dbReference>
<accession>A0A873WNK4</accession>
<feature type="binding site" evidence="6">
    <location>
        <position position="120"/>
    </location>
    <ligand>
        <name>Zn(2+)</name>
        <dbReference type="ChEBI" id="CHEBI:29105"/>
        <note>catalytic</note>
    </ligand>
</feature>
<dbReference type="Pfam" id="PF00383">
    <property type="entry name" value="dCMP_cyt_deam_1"/>
    <property type="match status" value="1"/>
</dbReference>
<dbReference type="InterPro" id="IPR002125">
    <property type="entry name" value="CMP_dCMP_dom"/>
</dbReference>
<dbReference type="GO" id="GO:0008270">
    <property type="term" value="F:zinc ion binding"/>
    <property type="evidence" value="ECO:0007669"/>
    <property type="project" value="InterPro"/>
</dbReference>
<organism evidence="8 9">
    <name type="scientific">Streptomyces phage Spernnie</name>
    <dbReference type="NCBI Taxonomy" id="2767588"/>
    <lineage>
        <taxon>Viruses</taxon>
        <taxon>Duplodnaviria</taxon>
        <taxon>Heunggongvirae</taxon>
        <taxon>Uroviricota</taxon>
        <taxon>Caudoviricetes</taxon>
        <taxon>Arquatrovirinae</taxon>
        <taxon>Sentinelvirus</taxon>
        <taxon>Sentinelvirus spernnie</taxon>
    </lineage>
</organism>
<protein>
    <submittedName>
        <fullName evidence="8">Deoxycytidylate deaminase</fullName>
    </submittedName>
</protein>
<sequence>MFVRPSRDEWALGIAESVATIADCSRAQVGAIIVAKRGHSVLGLGYNGLPRGVPGCGTAGNCPRGQLSTEECARDSDYSNCAAKHAERNAIEDALDVKGIHPDALKEATLYVTRKPCPACTTLITSVGIGRVVVRGEENEECSPPEGPWRSMLHQAVNSRA</sequence>
<dbReference type="PANTHER" id="PTHR11086:SF18">
    <property type="entry name" value="DEOXYCYTIDYLATE DEAMINASE"/>
    <property type="match status" value="1"/>
</dbReference>
<dbReference type="Gene3D" id="3.40.140.10">
    <property type="entry name" value="Cytidine Deaminase, domain 2"/>
    <property type="match status" value="1"/>
</dbReference>
<dbReference type="PIRSF" id="PIRSF006019">
    <property type="entry name" value="dCMP_deaminase"/>
    <property type="match status" value="1"/>
</dbReference>
<dbReference type="InterPro" id="IPR016193">
    <property type="entry name" value="Cytidine_deaminase-like"/>
</dbReference>
<evidence type="ECO:0000313" key="9">
    <source>
        <dbReference type="Proteomes" id="UP000662797"/>
    </source>
</evidence>
<keyword evidence="3" id="KW-0378">Hydrolase</keyword>
<dbReference type="GO" id="GO:0004132">
    <property type="term" value="F:dCMP deaminase activity"/>
    <property type="evidence" value="ECO:0007669"/>
    <property type="project" value="InterPro"/>
</dbReference>
<keyword evidence="9" id="KW-1185">Reference proteome</keyword>
<reference evidence="8" key="1">
    <citation type="submission" date="2020-07" db="EMBL/GenBank/DDBJ databases">
        <title>Complete genome sequence of Streptomyces phage Spernnie.</title>
        <authorList>
            <person name="Tate N.B."/>
            <person name="Melbern L."/>
            <person name="Clark J.D."/>
            <person name="Hernandez I."/>
            <person name="Liu M."/>
            <person name="Burrowes B.H."/>
        </authorList>
    </citation>
    <scope>NUCLEOTIDE SEQUENCE</scope>
</reference>
<feature type="domain" description="CMP/dCMP-type deaminase" evidence="7">
    <location>
        <begin position="6"/>
        <end position="160"/>
    </location>
</feature>
<evidence type="ECO:0000256" key="3">
    <source>
        <dbReference type="ARBA" id="ARBA00022801"/>
    </source>
</evidence>
<dbReference type="InterPro" id="IPR016473">
    <property type="entry name" value="dCMP_deaminase"/>
</dbReference>
<keyword evidence="2 6" id="KW-0479">Metal-binding</keyword>
<evidence type="ECO:0000259" key="7">
    <source>
        <dbReference type="PROSITE" id="PS51747"/>
    </source>
</evidence>
<dbReference type="SUPFAM" id="SSF53927">
    <property type="entry name" value="Cytidine deaminase-like"/>
    <property type="match status" value="1"/>
</dbReference>
<keyword evidence="4 6" id="KW-0862">Zinc</keyword>
<evidence type="ECO:0000313" key="8">
    <source>
        <dbReference type="EMBL" id="QPB09635.1"/>
    </source>
</evidence>